<dbReference type="GO" id="GO:0006508">
    <property type="term" value="P:proteolysis"/>
    <property type="evidence" value="ECO:0007669"/>
    <property type="project" value="UniProtKB-UniRule"/>
</dbReference>
<dbReference type="PANTHER" id="PTHR33473">
    <property type="entry name" value="ATP-DEPENDENT CLP PROTEASE ADAPTER PROTEIN CLPS1, CHLOROPLASTIC"/>
    <property type="match status" value="1"/>
</dbReference>
<dbReference type="EMBL" id="AP027081">
    <property type="protein sequence ID" value="BDU77820.1"/>
    <property type="molecule type" value="Genomic_DNA"/>
</dbReference>
<evidence type="ECO:0000259" key="3">
    <source>
        <dbReference type="Pfam" id="PF02617"/>
    </source>
</evidence>
<comment type="function">
    <text evidence="1">Involved in the modulation of the specificity of the ClpAP-mediated ATP-dependent protein degradation.</text>
</comment>
<name>A0AA48H0L6_9BACT</name>
<dbReference type="RefSeq" id="WP_243334983.1">
    <property type="nucleotide sequence ID" value="NZ_AP027081.1"/>
</dbReference>
<proteinExistence type="inferred from homology"/>
<keyword evidence="5" id="KW-1185">Reference proteome</keyword>
<evidence type="ECO:0000256" key="1">
    <source>
        <dbReference type="HAMAP-Rule" id="MF_00302"/>
    </source>
</evidence>
<dbReference type="Proteomes" id="UP001228113">
    <property type="component" value="Chromosome"/>
</dbReference>
<dbReference type="Pfam" id="PF02617">
    <property type="entry name" value="ClpS"/>
    <property type="match status" value="1"/>
</dbReference>
<evidence type="ECO:0000313" key="4">
    <source>
        <dbReference type="EMBL" id="BDU77820.1"/>
    </source>
</evidence>
<dbReference type="InterPro" id="IPR022935">
    <property type="entry name" value="ClpS"/>
</dbReference>
<evidence type="ECO:0000256" key="2">
    <source>
        <dbReference type="SAM" id="MobiDB-lite"/>
    </source>
</evidence>
<comment type="subunit">
    <text evidence="1">Binds to the N-terminal domain of the chaperone ClpA.</text>
</comment>
<comment type="similarity">
    <text evidence="1">Belongs to the ClpS family.</text>
</comment>
<dbReference type="FunFam" id="3.30.1390.10:FF:000002">
    <property type="entry name" value="ATP-dependent Clp protease adapter protein ClpS"/>
    <property type="match status" value="1"/>
</dbReference>
<feature type="domain" description="Adaptor protein ClpS core" evidence="3">
    <location>
        <begin position="30"/>
        <end position="108"/>
    </location>
</feature>
<accession>A0AA48H0L6</accession>
<evidence type="ECO:0000313" key="5">
    <source>
        <dbReference type="Proteomes" id="UP001228113"/>
    </source>
</evidence>
<feature type="region of interest" description="Disordered" evidence="2">
    <location>
        <begin position="1"/>
        <end position="26"/>
    </location>
</feature>
<protein>
    <recommendedName>
        <fullName evidence="1">ATP-dependent Clp protease adapter protein ClpS</fullName>
    </recommendedName>
</protein>
<reference evidence="4" key="1">
    <citation type="journal article" date="2023" name="Int. J. Syst. Evol. Microbiol.">
        <title>Mesoterricola silvestris gen. nov., sp. nov., Mesoterricola sediminis sp. nov., Geothrix oryzae sp. nov., Geothrix edaphica sp. nov., Geothrix rubra sp. nov., and Geothrix limicola sp. nov., six novel members of Acidobacteriota isolated from soils.</title>
        <authorList>
            <person name="Itoh H."/>
            <person name="Sugisawa Y."/>
            <person name="Mise K."/>
            <person name="Xu Z."/>
            <person name="Kuniyasu M."/>
            <person name="Ushijima N."/>
            <person name="Kawano K."/>
            <person name="Kobayashi E."/>
            <person name="Shiratori Y."/>
            <person name="Masuda Y."/>
            <person name="Senoo K."/>
        </authorList>
    </citation>
    <scope>NUCLEOTIDE SEQUENCE</scope>
    <source>
        <strain evidence="4">W786</strain>
    </source>
</reference>
<dbReference type="InterPro" id="IPR014719">
    <property type="entry name" value="Ribosomal_bL12_C/ClpS-like"/>
</dbReference>
<sequence>MGAPDQDNGFTGQSGVGTRTAPSTRLRLTPPSLWKVILHNDDFTTRDFVVQILTSVFRKPEAEAVRIMMDVHRKGTGVAGIYPYDVADTKVAQVRTLAEAREFPLLCTLEPEA</sequence>
<dbReference type="KEGG" id="msea:METESE_27780"/>
<dbReference type="InterPro" id="IPR003769">
    <property type="entry name" value="ClpS_core"/>
</dbReference>
<dbReference type="GO" id="GO:0030163">
    <property type="term" value="P:protein catabolic process"/>
    <property type="evidence" value="ECO:0007669"/>
    <property type="project" value="InterPro"/>
</dbReference>
<dbReference type="Gene3D" id="3.30.1390.10">
    <property type="match status" value="1"/>
</dbReference>
<feature type="compositionally biased region" description="Polar residues" evidence="2">
    <location>
        <begin position="8"/>
        <end position="23"/>
    </location>
</feature>
<dbReference type="PANTHER" id="PTHR33473:SF19">
    <property type="entry name" value="ATP-DEPENDENT CLP PROTEASE ADAPTER PROTEIN CLPS"/>
    <property type="match status" value="1"/>
</dbReference>
<gene>
    <name evidence="1" type="primary">clpS</name>
    <name evidence="4" type="ORF">METESE_27780</name>
</gene>
<dbReference type="SUPFAM" id="SSF54736">
    <property type="entry name" value="ClpS-like"/>
    <property type="match status" value="1"/>
</dbReference>
<organism evidence="4 5">
    <name type="scientific">Mesoterricola sediminis</name>
    <dbReference type="NCBI Taxonomy" id="2927980"/>
    <lineage>
        <taxon>Bacteria</taxon>
        <taxon>Pseudomonadati</taxon>
        <taxon>Acidobacteriota</taxon>
        <taxon>Holophagae</taxon>
        <taxon>Holophagales</taxon>
        <taxon>Holophagaceae</taxon>
        <taxon>Mesoterricola</taxon>
    </lineage>
</organism>
<dbReference type="HAMAP" id="MF_00302">
    <property type="entry name" value="ClpS"/>
    <property type="match status" value="1"/>
</dbReference>
<dbReference type="AlphaFoldDB" id="A0AA48H0L6"/>